<dbReference type="EMBL" id="LLYA01000037">
    <property type="protein sequence ID" value="KRR29187.1"/>
    <property type="molecule type" value="Genomic_DNA"/>
</dbReference>
<dbReference type="PANTHER" id="PTHR43420">
    <property type="entry name" value="ACETYLTRANSFERASE"/>
    <property type="match status" value="1"/>
</dbReference>
<dbReference type="InterPro" id="IPR050680">
    <property type="entry name" value="YpeA/RimI_acetyltransf"/>
</dbReference>
<evidence type="ECO:0000256" key="2">
    <source>
        <dbReference type="ARBA" id="ARBA00023315"/>
    </source>
</evidence>
<keyword evidence="2" id="KW-0012">Acyltransferase</keyword>
<protein>
    <recommendedName>
        <fullName evidence="3">N-acetyltransferase domain-containing protein</fullName>
    </recommendedName>
</protein>
<dbReference type="PIRSF" id="PIRSF028520">
    <property type="entry name" value="UCP028520"/>
    <property type="match status" value="1"/>
</dbReference>
<evidence type="ECO:0000259" key="3">
    <source>
        <dbReference type="PROSITE" id="PS51186"/>
    </source>
</evidence>
<dbReference type="InterPro" id="IPR000182">
    <property type="entry name" value="GNAT_dom"/>
</dbReference>
<name>A0A0R3NGR3_9BRAD</name>
<dbReference type="Gene3D" id="3.40.630.30">
    <property type="match status" value="1"/>
</dbReference>
<feature type="domain" description="N-acetyltransferase" evidence="3">
    <location>
        <begin position="1"/>
        <end position="123"/>
    </location>
</feature>
<proteinExistence type="predicted"/>
<sequence length="123" mass="14130">MIGSASVATFIEPAKALLLAFEQTDNYDGIHFKWFQSRYDRFLYVDRVVVSEEHRSHGYGRMLYADLFTRAEKLGHNCIVCEVNMQPSNPGSDRFHSAQGFREVGRATIDSGAKAVRYLLWHR</sequence>
<dbReference type="InterPro" id="IPR016890">
    <property type="entry name" value="UCP028520"/>
</dbReference>
<organism evidence="4 5">
    <name type="scientific">Bradyrhizobium retamae</name>
    <dbReference type="NCBI Taxonomy" id="1300035"/>
    <lineage>
        <taxon>Bacteria</taxon>
        <taxon>Pseudomonadati</taxon>
        <taxon>Pseudomonadota</taxon>
        <taxon>Alphaproteobacteria</taxon>
        <taxon>Hyphomicrobiales</taxon>
        <taxon>Nitrobacteraceae</taxon>
        <taxon>Bradyrhizobium</taxon>
    </lineage>
</organism>
<comment type="caution">
    <text evidence="4">The sequence shown here is derived from an EMBL/GenBank/DDBJ whole genome shotgun (WGS) entry which is preliminary data.</text>
</comment>
<dbReference type="InterPro" id="IPR016181">
    <property type="entry name" value="Acyl_CoA_acyltransferase"/>
</dbReference>
<evidence type="ECO:0000256" key="1">
    <source>
        <dbReference type="ARBA" id="ARBA00022679"/>
    </source>
</evidence>
<evidence type="ECO:0000313" key="5">
    <source>
        <dbReference type="Proteomes" id="UP000052023"/>
    </source>
</evidence>
<dbReference type="CDD" id="cd04301">
    <property type="entry name" value="NAT_SF"/>
    <property type="match status" value="1"/>
</dbReference>
<accession>A0A0R3NGR3</accession>
<dbReference type="Pfam" id="PF00583">
    <property type="entry name" value="Acetyltransf_1"/>
    <property type="match status" value="1"/>
</dbReference>
<evidence type="ECO:0000313" key="4">
    <source>
        <dbReference type="EMBL" id="KRR29187.1"/>
    </source>
</evidence>
<dbReference type="SUPFAM" id="SSF55729">
    <property type="entry name" value="Acyl-CoA N-acyltransferases (Nat)"/>
    <property type="match status" value="1"/>
</dbReference>
<dbReference type="OrthoDB" id="6182349at2"/>
<reference evidence="4 5" key="1">
    <citation type="submission" date="2014-03" db="EMBL/GenBank/DDBJ databases">
        <title>Bradyrhizobium valentinum sp. nov., isolated from effective nodules of Lupinus mariae-josephae, a lupine endemic of basic-lime soils in Eastern Spain.</title>
        <authorList>
            <person name="Duran D."/>
            <person name="Rey L."/>
            <person name="Navarro A."/>
            <person name="Busquets A."/>
            <person name="Imperial J."/>
            <person name="Ruiz-Argueso T."/>
        </authorList>
    </citation>
    <scope>NUCLEOTIDE SEQUENCE [LARGE SCALE GENOMIC DNA]</scope>
    <source>
        <strain evidence="4 5">Ro19</strain>
    </source>
</reference>
<keyword evidence="1" id="KW-0808">Transferase</keyword>
<dbReference type="PROSITE" id="PS51186">
    <property type="entry name" value="GNAT"/>
    <property type="match status" value="1"/>
</dbReference>
<dbReference type="AlphaFoldDB" id="A0A0R3NGR3"/>
<dbReference type="GO" id="GO:0016747">
    <property type="term" value="F:acyltransferase activity, transferring groups other than amino-acyl groups"/>
    <property type="evidence" value="ECO:0007669"/>
    <property type="project" value="InterPro"/>
</dbReference>
<gene>
    <name evidence="4" type="ORF">CQ13_38800</name>
</gene>
<dbReference type="Proteomes" id="UP000052023">
    <property type="component" value="Unassembled WGS sequence"/>
</dbReference>
<keyword evidence="5" id="KW-1185">Reference proteome</keyword>